<dbReference type="SUPFAM" id="SSF56719">
    <property type="entry name" value="Type II DNA topoisomerase"/>
    <property type="match status" value="1"/>
</dbReference>
<dbReference type="GO" id="GO:0046872">
    <property type="term" value="F:metal ion binding"/>
    <property type="evidence" value="ECO:0007669"/>
    <property type="project" value="UniProtKB-KW"/>
</dbReference>
<dbReference type="GO" id="GO:0005694">
    <property type="term" value="C:chromosome"/>
    <property type="evidence" value="ECO:0007669"/>
    <property type="project" value="InterPro"/>
</dbReference>
<keyword evidence="8 10" id="KW-0238">DNA-binding</keyword>
<dbReference type="AlphaFoldDB" id="A0A318IBR7"/>
<evidence type="ECO:0000256" key="7">
    <source>
        <dbReference type="ARBA" id="ARBA00023029"/>
    </source>
</evidence>
<evidence type="ECO:0000256" key="9">
    <source>
        <dbReference type="ARBA" id="ARBA00023235"/>
    </source>
</evidence>
<feature type="site" description="Interaction with DNA" evidence="10">
    <location>
        <position position="518"/>
    </location>
</feature>
<dbReference type="NCBIfam" id="TIGR01055">
    <property type="entry name" value="parE_Gneg"/>
    <property type="match status" value="1"/>
</dbReference>
<evidence type="ECO:0000256" key="2">
    <source>
        <dbReference type="ARBA" id="ARBA00001946"/>
    </source>
</evidence>
<evidence type="ECO:0000256" key="5">
    <source>
        <dbReference type="ARBA" id="ARBA00022840"/>
    </source>
</evidence>
<evidence type="ECO:0000256" key="6">
    <source>
        <dbReference type="ARBA" id="ARBA00022842"/>
    </source>
</evidence>
<dbReference type="Gene3D" id="3.30.230.10">
    <property type="match status" value="1"/>
</dbReference>
<evidence type="ECO:0000256" key="3">
    <source>
        <dbReference type="ARBA" id="ARBA00022723"/>
    </source>
</evidence>
<keyword evidence="7 10" id="KW-0799">Topoisomerase</keyword>
<dbReference type="RefSeq" id="WP_072440843.1">
    <property type="nucleotide sequence ID" value="NZ_QJJY01000016.1"/>
</dbReference>
<dbReference type="InterPro" id="IPR013506">
    <property type="entry name" value="Topo_IIA_bsu_dom2"/>
</dbReference>
<dbReference type="PANTHER" id="PTHR45866:SF4">
    <property type="entry name" value="DNA TOPOISOMERASE 4 SUBUNIT B"/>
    <property type="match status" value="1"/>
</dbReference>
<dbReference type="CDD" id="cd16928">
    <property type="entry name" value="HATPase_GyrB-like"/>
    <property type="match status" value="1"/>
</dbReference>
<dbReference type="InterPro" id="IPR003594">
    <property type="entry name" value="HATPase_dom"/>
</dbReference>
<comment type="catalytic activity">
    <reaction evidence="1 10">
        <text>ATP-dependent breakage, passage and rejoining of double-stranded DNA.</text>
        <dbReference type="EC" id="5.6.2.2"/>
    </reaction>
</comment>
<dbReference type="PROSITE" id="PS00177">
    <property type="entry name" value="TOPOISOMERASE_II"/>
    <property type="match status" value="1"/>
</dbReference>
<comment type="cofactor">
    <cofactor evidence="2">
        <name>Mg(2+)</name>
        <dbReference type="ChEBI" id="CHEBI:18420"/>
    </cofactor>
</comment>
<dbReference type="EC" id="5.6.2.2" evidence="10"/>
<dbReference type="EMBL" id="QJJY01000016">
    <property type="protein sequence ID" value="PXX29609.1"/>
    <property type="molecule type" value="Genomic_DNA"/>
</dbReference>
<dbReference type="GO" id="GO:0006265">
    <property type="term" value="P:DNA topological change"/>
    <property type="evidence" value="ECO:0007669"/>
    <property type="project" value="UniProtKB-UniRule"/>
</dbReference>
<dbReference type="Pfam" id="PF00204">
    <property type="entry name" value="DNA_gyraseB"/>
    <property type="match status" value="1"/>
</dbReference>
<dbReference type="PANTHER" id="PTHR45866">
    <property type="entry name" value="DNA GYRASE/TOPOISOMERASE SUBUNIT B"/>
    <property type="match status" value="1"/>
</dbReference>
<comment type="caution">
    <text evidence="12">The sequence shown here is derived from an EMBL/GenBank/DDBJ whole genome shotgun (WGS) entry which is preliminary data.</text>
</comment>
<dbReference type="InterPro" id="IPR002288">
    <property type="entry name" value="DNA_gyrase_B_C"/>
</dbReference>
<dbReference type="SUPFAM" id="SSF55874">
    <property type="entry name" value="ATPase domain of HSP90 chaperone/DNA topoisomerase II/histidine kinase"/>
    <property type="match status" value="1"/>
</dbReference>
<evidence type="ECO:0000256" key="8">
    <source>
        <dbReference type="ARBA" id="ARBA00023125"/>
    </source>
</evidence>
<dbReference type="InterPro" id="IPR020568">
    <property type="entry name" value="Ribosomal_Su5_D2-typ_SF"/>
</dbReference>
<protein>
    <recommendedName>
        <fullName evidence="10">DNA topoisomerase 4 subunit B</fullName>
        <ecNumber evidence="10">5.6.2.2</ecNumber>
    </recommendedName>
    <alternativeName>
        <fullName evidence="10">Topoisomerase IV subunit B</fullName>
    </alternativeName>
</protein>
<dbReference type="PROSITE" id="PS50880">
    <property type="entry name" value="TOPRIM"/>
    <property type="match status" value="1"/>
</dbReference>
<dbReference type="InterPro" id="IPR013760">
    <property type="entry name" value="Topo_IIA-like_dom_sf"/>
</dbReference>
<dbReference type="CDD" id="cd00822">
    <property type="entry name" value="TopoII_Trans_DNA_gyrase"/>
    <property type="match status" value="1"/>
</dbReference>
<dbReference type="InterPro" id="IPR006171">
    <property type="entry name" value="TOPRIM_dom"/>
</dbReference>
<evidence type="ECO:0000256" key="10">
    <source>
        <dbReference type="HAMAP-Rule" id="MF_00938"/>
    </source>
</evidence>
<dbReference type="SUPFAM" id="SSF54211">
    <property type="entry name" value="Ribosomal protein S5 domain 2-like"/>
    <property type="match status" value="1"/>
</dbReference>
<gene>
    <name evidence="10" type="primary">parE</name>
    <name evidence="12" type="ORF">NA66_1016146</name>
</gene>
<dbReference type="Pfam" id="PF01751">
    <property type="entry name" value="Toprim"/>
    <property type="match status" value="1"/>
</dbReference>
<dbReference type="PRINTS" id="PR01098">
    <property type="entry name" value="TOPISMRASE4B"/>
</dbReference>
<dbReference type="InterPro" id="IPR013759">
    <property type="entry name" value="Topo_IIA_B_C"/>
</dbReference>
<keyword evidence="9 10" id="KW-0413">Isomerase</keyword>
<dbReference type="InterPro" id="IPR036890">
    <property type="entry name" value="HATPase_C_sf"/>
</dbReference>
<comment type="similarity">
    <text evidence="10">Belongs to the type II topoisomerase family. ParE type 1 subfamily.</text>
</comment>
<dbReference type="GO" id="GO:0003677">
    <property type="term" value="F:DNA binding"/>
    <property type="evidence" value="ECO:0007669"/>
    <property type="project" value="UniProtKB-UniRule"/>
</dbReference>
<keyword evidence="6" id="KW-0460">Magnesium</keyword>
<proteinExistence type="inferred from homology"/>
<dbReference type="Gene3D" id="3.30.565.10">
    <property type="entry name" value="Histidine kinase-like ATPase, C-terminal domain"/>
    <property type="match status" value="1"/>
</dbReference>
<evidence type="ECO:0000256" key="4">
    <source>
        <dbReference type="ARBA" id="ARBA00022741"/>
    </source>
</evidence>
<evidence type="ECO:0000313" key="13">
    <source>
        <dbReference type="Proteomes" id="UP000247755"/>
    </source>
</evidence>
<name>A0A318IBR7_BURPY</name>
<dbReference type="InterPro" id="IPR005737">
    <property type="entry name" value="TopoIV_B_Gneg"/>
</dbReference>
<dbReference type="GO" id="GO:0005524">
    <property type="term" value="F:ATP binding"/>
    <property type="evidence" value="ECO:0007669"/>
    <property type="project" value="UniProtKB-UniRule"/>
</dbReference>
<dbReference type="InterPro" id="IPR014721">
    <property type="entry name" value="Ribsml_uS5_D2-typ_fold_subgr"/>
</dbReference>
<dbReference type="Pfam" id="PF00986">
    <property type="entry name" value="DNA_gyraseB_C"/>
    <property type="match status" value="1"/>
</dbReference>
<dbReference type="SMART" id="SM00433">
    <property type="entry name" value="TOP2c"/>
    <property type="match status" value="1"/>
</dbReference>
<comment type="subunit">
    <text evidence="10">Heterotetramer composed of ParC and ParE.</text>
</comment>
<feature type="site" description="Interaction with DNA" evidence="10">
    <location>
        <position position="463"/>
    </location>
</feature>
<reference evidence="12 13" key="1">
    <citation type="submission" date="2018-05" db="EMBL/GenBank/DDBJ databases">
        <title>Comparative genomics of bacterial root endophytes of switchgrass collected from native prairies over two seasons.</title>
        <authorList>
            <person name="Tang Y."/>
        </authorList>
    </citation>
    <scope>NUCLEOTIDE SEQUENCE [LARGE SCALE GENOMIC DNA]</scope>
    <source>
        <strain evidence="12 13">NFIX32</strain>
    </source>
</reference>
<dbReference type="Pfam" id="PF02518">
    <property type="entry name" value="HATPase_c"/>
    <property type="match status" value="1"/>
</dbReference>
<evidence type="ECO:0000256" key="1">
    <source>
        <dbReference type="ARBA" id="ARBA00000185"/>
    </source>
</evidence>
<organism evidence="12 13">
    <name type="scientific">Burkholderia pyrrocinia</name>
    <name type="common">Pseudomonas pyrrocinia</name>
    <dbReference type="NCBI Taxonomy" id="60550"/>
    <lineage>
        <taxon>Bacteria</taxon>
        <taxon>Pseudomonadati</taxon>
        <taxon>Pseudomonadota</taxon>
        <taxon>Betaproteobacteria</taxon>
        <taxon>Burkholderiales</taxon>
        <taxon>Burkholderiaceae</taxon>
        <taxon>Burkholderia</taxon>
        <taxon>Burkholderia cepacia complex</taxon>
    </lineage>
</organism>
<dbReference type="HAMAP" id="MF_00938">
    <property type="entry name" value="ParE_type1"/>
    <property type="match status" value="1"/>
</dbReference>
<feature type="binding site" evidence="10">
    <location>
        <position position="10"/>
    </location>
    <ligand>
        <name>ATP</name>
        <dbReference type="ChEBI" id="CHEBI:30616"/>
    </ligand>
</feature>
<accession>A0A318IBR7</accession>
<dbReference type="GO" id="GO:0003918">
    <property type="term" value="F:DNA topoisomerase type II (double strand cut, ATP-hydrolyzing) activity"/>
    <property type="evidence" value="ECO:0007669"/>
    <property type="project" value="UniProtKB-UniRule"/>
</dbReference>
<keyword evidence="3" id="KW-0479">Metal-binding</keyword>
<feature type="binding site" evidence="10">
    <location>
        <position position="74"/>
    </location>
    <ligand>
        <name>ATP</name>
        <dbReference type="ChEBI" id="CHEBI:30616"/>
    </ligand>
</feature>
<dbReference type="SMART" id="SM00387">
    <property type="entry name" value="HATPase_c"/>
    <property type="match status" value="1"/>
</dbReference>
<dbReference type="Gene3D" id="3.40.50.670">
    <property type="match status" value="1"/>
</dbReference>
<dbReference type="FunFam" id="3.40.50.670:FF:000001">
    <property type="entry name" value="DNA topoisomerase 2"/>
    <property type="match status" value="1"/>
</dbReference>
<keyword evidence="4 10" id="KW-0547">Nucleotide-binding</keyword>
<feature type="domain" description="Toprim" evidence="11">
    <location>
        <begin position="429"/>
        <end position="546"/>
    </location>
</feature>
<evidence type="ECO:0000313" key="12">
    <source>
        <dbReference type="EMBL" id="PXX29609.1"/>
    </source>
</evidence>
<evidence type="ECO:0000259" key="11">
    <source>
        <dbReference type="PROSITE" id="PS50880"/>
    </source>
</evidence>
<dbReference type="InterPro" id="IPR018522">
    <property type="entry name" value="TopoIIA_CS"/>
</dbReference>
<feature type="binding site" evidence="10">
    <location>
        <position position="47"/>
    </location>
    <ligand>
        <name>ATP</name>
        <dbReference type="ChEBI" id="CHEBI:30616"/>
    </ligand>
</feature>
<sequence length="660" mass="72669">MSTKKPSAAYSEASIKVLKGLEPVKQRPGMYTRTENPLHIIQEVIDNASDEALGGYGKQITVTLHTDQSVSVEDDGRGIPFGMHPEEGVPVVEIVFTRLHAGGKFDKAAGGAYTFSGGLHGVGVSVTNALATRLDVTVWRDGKIAELGFADGDVVKPLTTQGAGRGEKKSGTRVQVWPNPKYFDSPNLPLGELQRLLRSKAVLLPGVEVVLVNEKTGERQTWKYEDGLRGYLLDEMNGSELLIPLFEGERFADSRSGDDTFAEGEGASWVVAWSEEGSLVRESYVNLIPTPAGGTHESGLRDGLYQAVKSFVELHNLQPKGVKLLAEDVFARVSFVLSAKVLDPQFQGQIKERLNSRDAVKLVSSFSRPALELWLNQHVEHGKKLAELVIKQAQARTRAGQKVEKRKSSGVAVLPGKLTDCETEDIERNELFLVEGDSAGGSAKMGRDKEYQAILPLRGKVLNTWETERDRLFANNEVHDISVAIGVDPHSPDDTIDLSNLRYGKICILSDADVDGSHIQVLLLTLFFKHFPQLIERGHVYVARPPLFRVDAPARGKKPAQKLYALDDGELEAILDKLRKDGARETQWSISRFKGLGEMSAEQLWDTTMNPDTRRLMPIKLGELDFDATVARMTMLMGKGEAAARRGWLEEKGNDVEADI</sequence>
<feature type="site" description="Interaction with DNA" evidence="10">
    <location>
        <position position="645"/>
    </location>
</feature>
<keyword evidence="5 10" id="KW-0067">ATP-binding</keyword>
<dbReference type="Proteomes" id="UP000247755">
    <property type="component" value="Unassembled WGS sequence"/>
</dbReference>
<feature type="binding site" evidence="10">
    <location>
        <position position="351"/>
    </location>
    <ligand>
        <name>ATP</name>
        <dbReference type="ChEBI" id="CHEBI:30616"/>
    </ligand>
</feature>
<dbReference type="InterPro" id="IPR001241">
    <property type="entry name" value="Topo_IIA"/>
</dbReference>
<dbReference type="GO" id="GO:0007059">
    <property type="term" value="P:chromosome segregation"/>
    <property type="evidence" value="ECO:0007669"/>
    <property type="project" value="UniProtKB-UniRule"/>
</dbReference>
<dbReference type="PRINTS" id="PR00418">
    <property type="entry name" value="TPI2FAMILY"/>
</dbReference>
<comment type="function">
    <text evidence="10">Topoisomerase IV is essential for chromosome segregation. It relaxes supercoiled DNA. Performs the decatenation events required during the replication of a circular DNA molecule.</text>
</comment>
<feature type="binding site" evidence="10">
    <location>
        <begin position="118"/>
        <end position="124"/>
    </location>
    <ligand>
        <name>ATP</name>
        <dbReference type="ChEBI" id="CHEBI:30616"/>
    </ligand>
</feature>